<dbReference type="STRING" id="740709.A10D4_11586"/>
<keyword evidence="14" id="KW-1185">Reference proteome</keyword>
<comment type="caution">
    <text evidence="13">The sequence shown here is derived from an EMBL/GenBank/DDBJ whole genome shotgun (WGS) entry which is preliminary data.</text>
</comment>
<dbReference type="EMBL" id="AMRG01000017">
    <property type="protein sequence ID" value="EKE80598.1"/>
    <property type="molecule type" value="Genomic_DNA"/>
</dbReference>
<evidence type="ECO:0000256" key="8">
    <source>
        <dbReference type="ARBA" id="ARBA00023136"/>
    </source>
</evidence>
<name>K2JYX7_9GAMM</name>
<evidence type="ECO:0000256" key="9">
    <source>
        <dbReference type="ARBA" id="ARBA00023244"/>
    </source>
</evidence>
<dbReference type="InterPro" id="IPR011990">
    <property type="entry name" value="TPR-like_helical_dom_sf"/>
</dbReference>
<evidence type="ECO:0000313" key="14">
    <source>
        <dbReference type="Proteomes" id="UP000014115"/>
    </source>
</evidence>
<evidence type="ECO:0000256" key="4">
    <source>
        <dbReference type="ARBA" id="ARBA00022475"/>
    </source>
</evidence>
<evidence type="ECO:0000313" key="13">
    <source>
        <dbReference type="EMBL" id="EKE80598.1"/>
    </source>
</evidence>
<dbReference type="Gene3D" id="1.25.40.10">
    <property type="entry name" value="Tetratricopeptide repeat domain"/>
    <property type="match status" value="1"/>
</dbReference>
<dbReference type="AlphaFoldDB" id="K2JYX7"/>
<dbReference type="PATRIC" id="fig|740709.3.peg.2341"/>
<comment type="subcellular location">
    <subcellularLocation>
        <location evidence="2">Cell inner membrane</location>
        <topology evidence="2">Multi-pass membrane protein</topology>
    </subcellularLocation>
</comment>
<gene>
    <name evidence="13" type="ORF">A10D4_11586</name>
</gene>
<dbReference type="RefSeq" id="WP_008489693.1">
    <property type="nucleotide sequence ID" value="NZ_AMRG01000017.1"/>
</dbReference>
<protein>
    <recommendedName>
        <fullName evidence="12">HemY N-terminal domain-containing protein</fullName>
    </recommendedName>
</protein>
<dbReference type="GO" id="GO:0006779">
    <property type="term" value="P:porphyrin-containing compound biosynthetic process"/>
    <property type="evidence" value="ECO:0007669"/>
    <property type="project" value="UniProtKB-KW"/>
</dbReference>
<evidence type="ECO:0000256" key="2">
    <source>
        <dbReference type="ARBA" id="ARBA00004429"/>
    </source>
</evidence>
<keyword evidence="10" id="KW-0802">TPR repeat</keyword>
<keyword evidence="9" id="KW-0627">Porphyrin biosynthesis</keyword>
<keyword evidence="4" id="KW-1003">Cell membrane</keyword>
<reference evidence="13 14" key="1">
    <citation type="journal article" date="2012" name="J. Bacteriol.">
        <title>Genome Sequence of Idiomarina xiamenensis Type Strain 10-D-4.</title>
        <authorList>
            <person name="Lai Q."/>
            <person name="Wang L."/>
            <person name="Wang W."/>
            <person name="Shao Z."/>
        </authorList>
    </citation>
    <scope>NUCLEOTIDE SEQUENCE [LARGE SCALE GENOMIC DNA]</scope>
    <source>
        <strain evidence="13 14">10-D-4</strain>
    </source>
</reference>
<keyword evidence="7 11" id="KW-1133">Transmembrane helix</keyword>
<dbReference type="GO" id="GO:0005886">
    <property type="term" value="C:plasma membrane"/>
    <property type="evidence" value="ECO:0007669"/>
    <property type="project" value="UniProtKB-SubCell"/>
</dbReference>
<dbReference type="InterPro" id="IPR010817">
    <property type="entry name" value="HemY_N"/>
</dbReference>
<dbReference type="PROSITE" id="PS50005">
    <property type="entry name" value="TPR"/>
    <property type="match status" value="1"/>
</dbReference>
<evidence type="ECO:0000256" key="7">
    <source>
        <dbReference type="ARBA" id="ARBA00022989"/>
    </source>
</evidence>
<dbReference type="OrthoDB" id="7067577at2"/>
<keyword evidence="8 11" id="KW-0472">Membrane</keyword>
<keyword evidence="6 11" id="KW-0812">Transmembrane</keyword>
<comment type="function">
    <text evidence="1">Involved in a late step of protoheme IX synthesis.</text>
</comment>
<evidence type="ECO:0000256" key="5">
    <source>
        <dbReference type="ARBA" id="ARBA00022519"/>
    </source>
</evidence>
<dbReference type="SUPFAM" id="SSF48452">
    <property type="entry name" value="TPR-like"/>
    <property type="match status" value="2"/>
</dbReference>
<dbReference type="eggNOG" id="COG3071">
    <property type="taxonomic scope" value="Bacteria"/>
</dbReference>
<evidence type="ECO:0000256" key="3">
    <source>
        <dbReference type="ARBA" id="ARBA00004744"/>
    </source>
</evidence>
<sequence length="403" mass="45163">MIRALLVVLIIIAGLVIGPLWAGNTGYVLIEMAGWQIETSVVGAAIVVAVAIVLIWLLDWLISKLVRRGRMGSRWLRQRRQRKAQTAYQDGLTALLENDYDTAQQRFAQAYKVKARSEFAALAGFAAQHQGDSEAARRWRDKLSNFQRPNEYSLRVSEISQLSKSQPEAARQQLLALLSESPKHRGALALAPQVLSETEAWHDLYELLPAIEREKALPEDQLQPLRYQVLLQLFLNKGRQGNATLASFWHQLDKRERRDAGVRLAYAQALHHLGEDVIAAKVIYRGLKRGDMSLYQVLKADLLVVSNDDIVNYVQEGLRKTPDDGVYLQALGQMALQSGDYSLAQRALKSAAEKSPSARVYRQLGQAYEALGDPQLALSAYQKAMSYYADKFAEKAPTTLPKH</sequence>
<dbReference type="GO" id="GO:0042168">
    <property type="term" value="P:heme metabolic process"/>
    <property type="evidence" value="ECO:0007669"/>
    <property type="project" value="InterPro"/>
</dbReference>
<dbReference type="UniPathway" id="UPA00252"/>
<organism evidence="13 14">
    <name type="scientific">Idiomarina xiamenensis 10-D-4</name>
    <dbReference type="NCBI Taxonomy" id="740709"/>
    <lineage>
        <taxon>Bacteria</taxon>
        <taxon>Pseudomonadati</taxon>
        <taxon>Pseudomonadota</taxon>
        <taxon>Gammaproteobacteria</taxon>
        <taxon>Alteromonadales</taxon>
        <taxon>Idiomarinaceae</taxon>
        <taxon>Idiomarina</taxon>
    </lineage>
</organism>
<evidence type="ECO:0000256" key="11">
    <source>
        <dbReference type="SAM" id="Phobius"/>
    </source>
</evidence>
<dbReference type="InterPro" id="IPR005254">
    <property type="entry name" value="Heme_biosyn_assoc_TPR_pro"/>
</dbReference>
<keyword evidence="5" id="KW-0997">Cell inner membrane</keyword>
<proteinExistence type="predicted"/>
<feature type="domain" description="HemY N-terminal" evidence="12">
    <location>
        <begin position="26"/>
        <end position="130"/>
    </location>
</feature>
<dbReference type="NCBIfam" id="TIGR00540">
    <property type="entry name" value="TPR_hemY_coli"/>
    <property type="match status" value="1"/>
</dbReference>
<dbReference type="SMART" id="SM00028">
    <property type="entry name" value="TPR"/>
    <property type="match status" value="2"/>
</dbReference>
<evidence type="ECO:0000256" key="10">
    <source>
        <dbReference type="PROSITE-ProRule" id="PRU00339"/>
    </source>
</evidence>
<evidence type="ECO:0000256" key="6">
    <source>
        <dbReference type="ARBA" id="ARBA00022692"/>
    </source>
</evidence>
<accession>K2JYX7</accession>
<feature type="transmembrane region" description="Helical" evidence="11">
    <location>
        <begin position="41"/>
        <end position="62"/>
    </location>
</feature>
<dbReference type="InterPro" id="IPR019734">
    <property type="entry name" value="TPR_rpt"/>
</dbReference>
<dbReference type="Pfam" id="PF07219">
    <property type="entry name" value="HemY_N"/>
    <property type="match status" value="1"/>
</dbReference>
<feature type="repeat" description="TPR" evidence="10">
    <location>
        <begin position="358"/>
        <end position="391"/>
    </location>
</feature>
<evidence type="ECO:0000259" key="12">
    <source>
        <dbReference type="Pfam" id="PF07219"/>
    </source>
</evidence>
<evidence type="ECO:0000256" key="1">
    <source>
        <dbReference type="ARBA" id="ARBA00002962"/>
    </source>
</evidence>
<dbReference type="Proteomes" id="UP000014115">
    <property type="component" value="Unassembled WGS sequence"/>
</dbReference>
<comment type="pathway">
    <text evidence="3">Porphyrin-containing compound metabolism; protoheme biosynthesis.</text>
</comment>